<feature type="compositionally biased region" description="Gly residues" evidence="12">
    <location>
        <begin position="631"/>
        <end position="640"/>
    </location>
</feature>
<feature type="compositionally biased region" description="Polar residues" evidence="12">
    <location>
        <begin position="451"/>
        <end position="464"/>
    </location>
</feature>
<sequence>MLCTRIRRRRSTSNNNNNESDKVVWESRKNIVITGVPDRSRRYLNDLYTTLIDIKWRWNLLFFVVGFVVTWVVFAVFYFLLCFLHGDLDLEHRQGNSTWTPCVENVFSFTEAYLFSIETMATIGYGWRSPSEECPGVYLAVMLQSVIGAGLQFALASLVVSKTRRANRRSWTILFSNTAVVYQEDSQFRLAVRIGDMRKGDVIGAHATGMLIKKTTAKEGHRVPVRMFTVHFDAESGRQKLFLCWPALLVHRVDQNSPLWSLSRDDLLNSMYELIVVLDGVAATTSKPFQARKSYHSREIHWGRRFRPLQISEDEGGSHGYVVNYDSFHDTLPVAIPLCSAQTLERRRIVRQLRLQGDLDSTEEEAYNEQEEIQYSEGLKDSCRGRVCSVTMMTADDAKSPLAVFSGTTRQVEEESGTAEESKEDEEQEAESAKFWATRKKKRAARKRSESSNPSRKASSNTLRKASANALRKSSSNTLRKSSSNTLRKSSSRKSSSSTLRKASSSTVRKASGSTIGKFSVTPTRKPSNTLHPDSTDSSPTKEAGINSSRPERPRKSSRVEFHPFPSASKSSLLQPQRRLSREDAVNMYRHRRSVTDTYLGTELPEEESDYDTDTSAAILSIVSQHSYSRGGAGGGGASGGKEDRRPDVRDVFKQRRKSVTLDMMFGTDSEGDY</sequence>
<keyword evidence="5 11" id="KW-0851">Voltage-gated channel</keyword>
<dbReference type="GO" id="GO:1990573">
    <property type="term" value="P:potassium ion import across plasma membrane"/>
    <property type="evidence" value="ECO:0007669"/>
    <property type="project" value="TreeGrafter"/>
</dbReference>
<evidence type="ECO:0000256" key="3">
    <source>
        <dbReference type="ARBA" id="ARBA00022538"/>
    </source>
</evidence>
<dbReference type="Gene3D" id="2.60.40.1400">
    <property type="entry name" value="G protein-activated inward rectifier potassium channel 1"/>
    <property type="match status" value="1"/>
</dbReference>
<dbReference type="InterPro" id="IPR041647">
    <property type="entry name" value="IRK_C"/>
</dbReference>
<feature type="compositionally biased region" description="Acidic residues" evidence="12">
    <location>
        <begin position="414"/>
        <end position="430"/>
    </location>
</feature>
<dbReference type="Pfam" id="PF01007">
    <property type="entry name" value="IRK"/>
    <property type="match status" value="1"/>
</dbReference>
<dbReference type="GO" id="GO:0034765">
    <property type="term" value="P:regulation of monoatomic ion transmembrane transport"/>
    <property type="evidence" value="ECO:0007669"/>
    <property type="project" value="TreeGrafter"/>
</dbReference>
<evidence type="ECO:0000313" key="16">
    <source>
        <dbReference type="EMBL" id="KAK7111482.1"/>
    </source>
</evidence>
<keyword evidence="2 11" id="KW-0813">Transport</keyword>
<evidence type="ECO:0000259" key="14">
    <source>
        <dbReference type="Pfam" id="PF01007"/>
    </source>
</evidence>
<evidence type="ECO:0000256" key="12">
    <source>
        <dbReference type="SAM" id="MobiDB-lite"/>
    </source>
</evidence>
<accession>A0AAN9GK41</accession>
<keyword evidence="8 11" id="KW-0406">Ion transport</keyword>
<reference evidence="16 17" key="1">
    <citation type="submission" date="2024-02" db="EMBL/GenBank/DDBJ databases">
        <title>Chromosome-scale genome assembly of the rough periwinkle Littorina saxatilis.</title>
        <authorList>
            <person name="De Jode A."/>
            <person name="Faria R."/>
            <person name="Formenti G."/>
            <person name="Sims Y."/>
            <person name="Smith T.P."/>
            <person name="Tracey A."/>
            <person name="Wood J.M.D."/>
            <person name="Zagrodzka Z.B."/>
            <person name="Johannesson K."/>
            <person name="Butlin R.K."/>
            <person name="Leder E.H."/>
        </authorList>
    </citation>
    <scope>NUCLEOTIDE SEQUENCE [LARGE SCALE GENOMIC DNA]</scope>
    <source>
        <strain evidence="16">Snail1</strain>
        <tissue evidence="16">Muscle</tissue>
    </source>
</reference>
<dbReference type="SUPFAM" id="SSF81296">
    <property type="entry name" value="E set domains"/>
    <property type="match status" value="1"/>
</dbReference>
<feature type="domain" description="Inward rectifier potassium channel C-terminal" evidence="15">
    <location>
        <begin position="173"/>
        <end position="347"/>
    </location>
</feature>
<dbReference type="PANTHER" id="PTHR11767">
    <property type="entry name" value="INWARD RECTIFIER POTASSIUM CHANNEL"/>
    <property type="match status" value="1"/>
</dbReference>
<dbReference type="SUPFAM" id="SSF81324">
    <property type="entry name" value="Voltage-gated potassium channels"/>
    <property type="match status" value="1"/>
</dbReference>
<dbReference type="GO" id="GO:0005886">
    <property type="term" value="C:plasma membrane"/>
    <property type="evidence" value="ECO:0007669"/>
    <property type="project" value="TreeGrafter"/>
</dbReference>
<keyword evidence="17" id="KW-1185">Reference proteome</keyword>
<organism evidence="16 17">
    <name type="scientific">Littorina saxatilis</name>
    <dbReference type="NCBI Taxonomy" id="31220"/>
    <lineage>
        <taxon>Eukaryota</taxon>
        <taxon>Metazoa</taxon>
        <taxon>Spiralia</taxon>
        <taxon>Lophotrochozoa</taxon>
        <taxon>Mollusca</taxon>
        <taxon>Gastropoda</taxon>
        <taxon>Caenogastropoda</taxon>
        <taxon>Littorinimorpha</taxon>
        <taxon>Littorinoidea</taxon>
        <taxon>Littorinidae</taxon>
        <taxon>Littorina</taxon>
    </lineage>
</organism>
<evidence type="ECO:0000256" key="9">
    <source>
        <dbReference type="ARBA" id="ARBA00023136"/>
    </source>
</evidence>
<evidence type="ECO:0000256" key="2">
    <source>
        <dbReference type="ARBA" id="ARBA00022448"/>
    </source>
</evidence>
<dbReference type="InterPro" id="IPR013518">
    <property type="entry name" value="K_chnl_inward-rec_Kir_cyto"/>
</dbReference>
<keyword evidence="4 11" id="KW-0812">Transmembrane</keyword>
<feature type="compositionally biased region" description="Basic and acidic residues" evidence="12">
    <location>
        <begin position="550"/>
        <end position="562"/>
    </location>
</feature>
<keyword evidence="10 11" id="KW-0407">Ion channel</keyword>
<evidence type="ECO:0000256" key="13">
    <source>
        <dbReference type="SAM" id="Phobius"/>
    </source>
</evidence>
<feature type="compositionally biased region" description="Low complexity" evidence="12">
    <location>
        <begin position="471"/>
        <end position="507"/>
    </location>
</feature>
<evidence type="ECO:0000256" key="11">
    <source>
        <dbReference type="RuleBase" id="RU003822"/>
    </source>
</evidence>
<evidence type="ECO:0000313" key="17">
    <source>
        <dbReference type="Proteomes" id="UP001374579"/>
    </source>
</evidence>
<feature type="compositionally biased region" description="Basic and acidic residues" evidence="12">
    <location>
        <begin position="641"/>
        <end position="652"/>
    </location>
</feature>
<proteinExistence type="inferred from homology"/>
<feature type="domain" description="Potassium channel inwardly rectifying transmembrane" evidence="14">
    <location>
        <begin position="27"/>
        <end position="165"/>
    </location>
</feature>
<dbReference type="PRINTS" id="PR01320">
    <property type="entry name" value="KIRCHANNEL"/>
</dbReference>
<dbReference type="PANTHER" id="PTHR11767:SF102">
    <property type="entry name" value="INWARDLY RECTIFYING POTASSIUM CHANNEL 1, ISOFORM F"/>
    <property type="match status" value="1"/>
</dbReference>
<evidence type="ECO:0000256" key="5">
    <source>
        <dbReference type="ARBA" id="ARBA00022882"/>
    </source>
</evidence>
<dbReference type="InterPro" id="IPR016449">
    <property type="entry name" value="K_chnl_inward-rec_Kir"/>
</dbReference>
<keyword evidence="7 13" id="KW-1133">Transmembrane helix</keyword>
<gene>
    <name evidence="16" type="ORF">V1264_011105</name>
</gene>
<evidence type="ECO:0000256" key="8">
    <source>
        <dbReference type="ARBA" id="ARBA00023065"/>
    </source>
</evidence>
<evidence type="ECO:0000256" key="6">
    <source>
        <dbReference type="ARBA" id="ARBA00022958"/>
    </source>
</evidence>
<evidence type="ECO:0000256" key="4">
    <source>
        <dbReference type="ARBA" id="ARBA00022692"/>
    </source>
</evidence>
<keyword evidence="3 11" id="KW-0633">Potassium transport</keyword>
<feature type="compositionally biased region" description="Polar residues" evidence="12">
    <location>
        <begin position="508"/>
        <end position="541"/>
    </location>
</feature>
<dbReference type="Proteomes" id="UP001374579">
    <property type="component" value="Unassembled WGS sequence"/>
</dbReference>
<dbReference type="InterPro" id="IPR040445">
    <property type="entry name" value="Kir_TM"/>
</dbReference>
<comment type="similarity">
    <text evidence="11">Belongs to the inward rectifier-type potassium channel (TC 1.A.2.1) family.</text>
</comment>
<dbReference type="Pfam" id="PF17655">
    <property type="entry name" value="IRK_C"/>
    <property type="match status" value="1"/>
</dbReference>
<dbReference type="EMBL" id="JBAMIC010000002">
    <property type="protein sequence ID" value="KAK7111482.1"/>
    <property type="molecule type" value="Genomic_DNA"/>
</dbReference>
<feature type="transmembrane region" description="Helical" evidence="13">
    <location>
        <begin position="60"/>
        <end position="81"/>
    </location>
</feature>
<comment type="caution">
    <text evidence="16">The sequence shown here is derived from an EMBL/GenBank/DDBJ whole genome shotgun (WGS) entry which is preliminary data.</text>
</comment>
<feature type="region of interest" description="Disordered" evidence="12">
    <location>
        <begin position="627"/>
        <end position="652"/>
    </location>
</feature>
<dbReference type="InterPro" id="IPR014756">
    <property type="entry name" value="Ig_E-set"/>
</dbReference>
<evidence type="ECO:0000256" key="10">
    <source>
        <dbReference type="ARBA" id="ARBA00023303"/>
    </source>
</evidence>
<feature type="compositionally biased region" description="Basic residues" evidence="12">
    <location>
        <begin position="437"/>
        <end position="446"/>
    </location>
</feature>
<evidence type="ECO:0000256" key="7">
    <source>
        <dbReference type="ARBA" id="ARBA00022989"/>
    </source>
</evidence>
<dbReference type="GO" id="GO:0005242">
    <property type="term" value="F:inward rectifier potassium channel activity"/>
    <property type="evidence" value="ECO:0007669"/>
    <property type="project" value="InterPro"/>
</dbReference>
<dbReference type="Gene3D" id="1.10.287.70">
    <property type="match status" value="1"/>
</dbReference>
<dbReference type="AlphaFoldDB" id="A0AAN9GK41"/>
<comment type="subcellular location">
    <subcellularLocation>
        <location evidence="1 11">Membrane</location>
        <topology evidence="1 11">Multi-pass membrane protein</topology>
    </subcellularLocation>
</comment>
<feature type="region of interest" description="Disordered" evidence="12">
    <location>
        <begin position="401"/>
        <end position="588"/>
    </location>
</feature>
<evidence type="ECO:0000256" key="1">
    <source>
        <dbReference type="ARBA" id="ARBA00004141"/>
    </source>
</evidence>
<protein>
    <submittedName>
        <fullName evidence="16">Uncharacterized protein</fullName>
    </submittedName>
</protein>
<keyword evidence="9 13" id="KW-0472">Membrane</keyword>
<evidence type="ECO:0000259" key="15">
    <source>
        <dbReference type="Pfam" id="PF17655"/>
    </source>
</evidence>
<name>A0AAN9GK41_9CAEN</name>
<dbReference type="GO" id="GO:0034702">
    <property type="term" value="C:monoatomic ion channel complex"/>
    <property type="evidence" value="ECO:0007669"/>
    <property type="project" value="UniProtKB-KW"/>
</dbReference>
<keyword evidence="6 11" id="KW-0630">Potassium</keyword>